<keyword evidence="2" id="KW-1133">Transmembrane helix</keyword>
<dbReference type="AlphaFoldDB" id="A0A7X0KU47"/>
<dbReference type="PANTHER" id="PTHR10566">
    <property type="entry name" value="CHAPERONE-ACTIVITY OF BC1 COMPLEX CABC1 -RELATED"/>
    <property type="match status" value="1"/>
</dbReference>
<evidence type="ECO:0000313" key="5">
    <source>
        <dbReference type="Proteomes" id="UP000537775"/>
    </source>
</evidence>
<dbReference type="PROSITE" id="PS50011">
    <property type="entry name" value="PROTEIN_KINASE_DOM"/>
    <property type="match status" value="1"/>
</dbReference>
<sequence length="654" mass="71381">MPAWLAFVLFALLFAAAGGWLSRRLLDSHIGWGRAMGTAFVVFVASVPVAWWSLRAADVVRDDGTLVVAGPVAAAFLLLTVGWVFALTVIAIVTLEFLWPSHRWRNPIAAVRDAFRRRDRARRYAQILAIASRHGLGAFQNRHGGTEELAHAIVAALNDAGVTFVKLGQVLSSREDVLPRELIDALSTLQMDSTPIPWDEARGAIEKELGRSVDEVFASIDETPMAAASVAQVHTATLLTGEDVVVKIQRPEARAQVTTDLDILERLAADAERRTDWARDYGASALVAEFARTLSAELDYRVEVANIELLRGAIAHTESMPLRIPAVYDELCTTRMIVQERIRGVPFGRLRGGEVPDEYAHAIVDGVVDAVYEQMAVRGVFHADLHAGNLILDEDGRVALIDFGAVGILERSMRRMLMPLMLGIASDDDVATTDVVLLLCGAGPDSVDQASLQRDIGVMLTRMRNVPADENVFRSLLDALRRHRIALPPQLLLVFRTLMSLEGSLRRMVPGYDMIGRALARAPHFARISVSASDLLISAQTRLALAVESIGRIPRRVENLTRGLENGTLSVRLRAFEDAGERTWIESLLGKITTTVIGVALLSIGIALVVASGGPMLTDDVPLYPFLGSIVGLGGLLLITRSLRSALRRRDPTR</sequence>
<evidence type="ECO:0000313" key="4">
    <source>
        <dbReference type="EMBL" id="MBB6390782.1"/>
    </source>
</evidence>
<feature type="transmembrane region" description="Helical" evidence="2">
    <location>
        <begin position="623"/>
        <end position="640"/>
    </location>
</feature>
<dbReference type="SUPFAM" id="SSF56112">
    <property type="entry name" value="Protein kinase-like (PK-like)"/>
    <property type="match status" value="1"/>
</dbReference>
<gene>
    <name evidence="4" type="ORF">HD594_001095</name>
</gene>
<dbReference type="EMBL" id="JACHML010000001">
    <property type="protein sequence ID" value="MBB6390782.1"/>
    <property type="molecule type" value="Genomic_DNA"/>
</dbReference>
<dbReference type="RefSeq" id="WP_184749993.1">
    <property type="nucleotide sequence ID" value="NZ_BAAAJR010000003.1"/>
</dbReference>
<dbReference type="CDD" id="cd05121">
    <property type="entry name" value="ABC1_ADCK3-like"/>
    <property type="match status" value="1"/>
</dbReference>
<dbReference type="PANTHER" id="PTHR10566:SF113">
    <property type="entry name" value="PROTEIN ACTIVITY OF BC1 COMPLEX KINASE 7, CHLOROPLASTIC"/>
    <property type="match status" value="1"/>
</dbReference>
<keyword evidence="2" id="KW-0472">Membrane</keyword>
<protein>
    <submittedName>
        <fullName evidence="4">Ubiquinone biosynthesis protein</fullName>
    </submittedName>
</protein>
<evidence type="ECO:0000256" key="1">
    <source>
        <dbReference type="ARBA" id="ARBA00009670"/>
    </source>
</evidence>
<reference evidence="4 5" key="1">
    <citation type="submission" date="2020-08" db="EMBL/GenBank/DDBJ databases">
        <title>Sequencing the genomes of 1000 actinobacteria strains.</title>
        <authorList>
            <person name="Klenk H.-P."/>
        </authorList>
    </citation>
    <scope>NUCLEOTIDE SEQUENCE [LARGE SCALE GENOMIC DNA]</scope>
    <source>
        <strain evidence="4 5">DSM 12511</strain>
    </source>
</reference>
<comment type="similarity">
    <text evidence="1">Belongs to the protein kinase superfamily. ADCK protein kinase family.</text>
</comment>
<dbReference type="Gene3D" id="1.10.510.10">
    <property type="entry name" value="Transferase(Phosphotransferase) domain 1"/>
    <property type="match status" value="1"/>
</dbReference>
<comment type="caution">
    <text evidence="4">The sequence shown here is derived from an EMBL/GenBank/DDBJ whole genome shotgun (WGS) entry which is preliminary data.</text>
</comment>
<keyword evidence="4" id="KW-0830">Ubiquinone</keyword>
<dbReference type="InterPro" id="IPR050154">
    <property type="entry name" value="UbiB_kinase"/>
</dbReference>
<feature type="transmembrane region" description="Helical" evidence="2">
    <location>
        <begin position="35"/>
        <end position="54"/>
    </location>
</feature>
<feature type="domain" description="Protein kinase" evidence="3">
    <location>
        <begin position="219"/>
        <end position="525"/>
    </location>
</feature>
<accession>A0A7X0KU47</accession>
<evidence type="ECO:0000256" key="2">
    <source>
        <dbReference type="SAM" id="Phobius"/>
    </source>
</evidence>
<dbReference type="Proteomes" id="UP000537775">
    <property type="component" value="Unassembled WGS sequence"/>
</dbReference>
<keyword evidence="2" id="KW-0812">Transmembrane</keyword>
<dbReference type="InterPro" id="IPR000719">
    <property type="entry name" value="Prot_kinase_dom"/>
</dbReference>
<name>A0A7X0KU47_9MICO</name>
<evidence type="ECO:0000259" key="3">
    <source>
        <dbReference type="PROSITE" id="PS50011"/>
    </source>
</evidence>
<proteinExistence type="inferred from homology"/>
<dbReference type="InterPro" id="IPR011009">
    <property type="entry name" value="Kinase-like_dom_sf"/>
</dbReference>
<keyword evidence="5" id="KW-1185">Reference proteome</keyword>
<dbReference type="InterPro" id="IPR004147">
    <property type="entry name" value="ABC1_dom"/>
</dbReference>
<organism evidence="4 5">
    <name type="scientific">Microbacterium thalassium</name>
    <dbReference type="NCBI Taxonomy" id="362649"/>
    <lineage>
        <taxon>Bacteria</taxon>
        <taxon>Bacillati</taxon>
        <taxon>Actinomycetota</taxon>
        <taxon>Actinomycetes</taxon>
        <taxon>Micrococcales</taxon>
        <taxon>Microbacteriaceae</taxon>
        <taxon>Microbacterium</taxon>
    </lineage>
</organism>
<dbReference type="GO" id="GO:0005524">
    <property type="term" value="F:ATP binding"/>
    <property type="evidence" value="ECO:0007669"/>
    <property type="project" value="InterPro"/>
</dbReference>
<dbReference type="GO" id="GO:0004672">
    <property type="term" value="F:protein kinase activity"/>
    <property type="evidence" value="ECO:0007669"/>
    <property type="project" value="InterPro"/>
</dbReference>
<feature type="transmembrane region" description="Helical" evidence="2">
    <location>
        <begin position="592"/>
        <end position="611"/>
    </location>
</feature>
<dbReference type="Pfam" id="PF03109">
    <property type="entry name" value="ABC1"/>
    <property type="match status" value="1"/>
</dbReference>
<feature type="transmembrane region" description="Helical" evidence="2">
    <location>
        <begin position="74"/>
        <end position="99"/>
    </location>
</feature>
<feature type="transmembrane region" description="Helical" evidence="2">
    <location>
        <begin position="6"/>
        <end position="23"/>
    </location>
</feature>